<sequence>MATVGKNILDNLTTGMYSDSKVIYREYIQNACDQIDKAIKYGLLQENEGLVDIYIDRKERYISITDNATGVKEDSFVSDLGDIANSNKQRGEDKGFRGIGRLCGLAYCKTLKFCTSYFGEAVKSVMVCNAKKMREMLAEDKKYTLDEIWSEIVSFETYPEELSKHYFEVELIDINKENTELLDDAKVRDYLHFVAPVPYKNTFIFRNEIYKYADNIGYHIDEYSIKVNGADIYKEYTTRLKEPAGNSVKNYDEISKLAFQDFRDKSGNLLAWMWIGLSRFEKQIPKCNPMRGLRLRSANIQIGGDNALKDLFKEQRGNYYFVGEVFAVSKLLIPNSQRDYFNENETRLEFENGLKSYFYSELHKLYYDANKMKNAYKKQEAYVAQVEEFEKKSKAGGFIDDTERQRMQFDIEKARKGADEARKQLEKYNSLKADSPLAEIHKSIEQKYNVGDLVSRAQETELSADTEEKKNVYITSGMSKLSRSERKLVSRILSVITDIAPKDIAEKIIERIKEEFK</sequence>
<organism evidence="2 3">
    <name type="scientific">Candidatus Scatousia excrementigallinarum</name>
    <dbReference type="NCBI Taxonomy" id="2840935"/>
    <lineage>
        <taxon>Bacteria</taxon>
        <taxon>Candidatus Scatousia</taxon>
    </lineage>
</organism>
<dbReference type="EMBL" id="DVIU01000094">
    <property type="protein sequence ID" value="HIS35891.1"/>
    <property type="molecule type" value="Genomic_DNA"/>
</dbReference>
<proteinExistence type="predicted"/>
<dbReference type="Proteomes" id="UP000823928">
    <property type="component" value="Unassembled WGS sequence"/>
</dbReference>
<comment type="caution">
    <text evidence="2">The sequence shown here is derived from an EMBL/GenBank/DDBJ whole genome shotgun (WGS) entry which is preliminary data.</text>
</comment>
<reference evidence="2" key="2">
    <citation type="journal article" date="2021" name="PeerJ">
        <title>Extensive microbial diversity within the chicken gut microbiome revealed by metagenomics and culture.</title>
        <authorList>
            <person name="Gilroy R."/>
            <person name="Ravi A."/>
            <person name="Getino M."/>
            <person name="Pursley I."/>
            <person name="Horton D.L."/>
            <person name="Alikhan N.F."/>
            <person name="Baker D."/>
            <person name="Gharbi K."/>
            <person name="Hall N."/>
            <person name="Watson M."/>
            <person name="Adriaenssens E.M."/>
            <person name="Foster-Nyarko E."/>
            <person name="Jarju S."/>
            <person name="Secka A."/>
            <person name="Antonio M."/>
            <person name="Oren A."/>
            <person name="Chaudhuri R.R."/>
            <person name="La Ragione R."/>
            <person name="Hildebrand F."/>
            <person name="Pallen M.J."/>
        </authorList>
    </citation>
    <scope>NUCLEOTIDE SEQUENCE</scope>
    <source>
        <strain evidence="2">6276</strain>
    </source>
</reference>
<dbReference type="Gene3D" id="3.30.565.10">
    <property type="entry name" value="Histidine kinase-like ATPase, C-terminal domain"/>
    <property type="match status" value="1"/>
</dbReference>
<dbReference type="AlphaFoldDB" id="A0A9D1EXP2"/>
<feature type="coiled-coil region" evidence="1">
    <location>
        <begin position="372"/>
        <end position="431"/>
    </location>
</feature>
<evidence type="ECO:0000256" key="1">
    <source>
        <dbReference type="SAM" id="Coils"/>
    </source>
</evidence>
<dbReference type="SUPFAM" id="SSF55874">
    <property type="entry name" value="ATPase domain of HSP90 chaperone/DNA topoisomerase II/histidine kinase"/>
    <property type="match status" value="1"/>
</dbReference>
<accession>A0A9D1EXP2</accession>
<keyword evidence="2" id="KW-0067">ATP-binding</keyword>
<dbReference type="GO" id="GO:0005524">
    <property type="term" value="F:ATP binding"/>
    <property type="evidence" value="ECO:0007669"/>
    <property type="project" value="UniProtKB-KW"/>
</dbReference>
<dbReference type="Pfam" id="PF13589">
    <property type="entry name" value="HATPase_c_3"/>
    <property type="match status" value="1"/>
</dbReference>
<name>A0A9D1EXP2_9BACT</name>
<dbReference type="InterPro" id="IPR036890">
    <property type="entry name" value="HATPase_C_sf"/>
</dbReference>
<evidence type="ECO:0000313" key="3">
    <source>
        <dbReference type="Proteomes" id="UP000823928"/>
    </source>
</evidence>
<reference evidence="2" key="1">
    <citation type="submission" date="2020-10" db="EMBL/GenBank/DDBJ databases">
        <authorList>
            <person name="Gilroy R."/>
        </authorList>
    </citation>
    <scope>NUCLEOTIDE SEQUENCE</scope>
    <source>
        <strain evidence="2">6276</strain>
    </source>
</reference>
<evidence type="ECO:0000313" key="2">
    <source>
        <dbReference type="EMBL" id="HIS35891.1"/>
    </source>
</evidence>
<protein>
    <submittedName>
        <fullName evidence="2">ATP-binding protein</fullName>
    </submittedName>
</protein>
<keyword evidence="2" id="KW-0547">Nucleotide-binding</keyword>
<keyword evidence="1" id="KW-0175">Coiled coil</keyword>
<gene>
    <name evidence="2" type="ORF">IAC10_04595</name>
</gene>